<dbReference type="Pfam" id="PF00201">
    <property type="entry name" value="UDPGT"/>
    <property type="match status" value="1"/>
</dbReference>
<evidence type="ECO:0000256" key="4">
    <source>
        <dbReference type="ARBA" id="ARBA00022679"/>
    </source>
</evidence>
<dbReference type="Gene3D" id="3.40.50.2000">
    <property type="entry name" value="Glycogen Phosphorylase B"/>
    <property type="match status" value="1"/>
</dbReference>
<dbReference type="CDD" id="cd03784">
    <property type="entry name" value="GT1_Gtf-like"/>
    <property type="match status" value="1"/>
</dbReference>
<dbReference type="Proteomes" id="UP001201812">
    <property type="component" value="Unassembled WGS sequence"/>
</dbReference>
<dbReference type="InterPro" id="IPR050271">
    <property type="entry name" value="UDP-glycosyltransferase"/>
</dbReference>
<gene>
    <name evidence="8" type="ORF">DdX_14580</name>
</gene>
<protein>
    <recommendedName>
        <fullName evidence="2">glucuronosyltransferase</fullName>
        <ecNumber evidence="2">2.4.1.17</ecNumber>
    </recommendedName>
</protein>
<dbReference type="InterPro" id="IPR002213">
    <property type="entry name" value="UDP_glucos_trans"/>
</dbReference>
<keyword evidence="7" id="KW-1133">Transmembrane helix</keyword>
<comment type="similarity">
    <text evidence="1">Belongs to the UDP-glycosyltransferase family.</text>
</comment>
<keyword evidence="7" id="KW-0812">Transmembrane</keyword>
<proteinExistence type="inferred from homology"/>
<dbReference type="EMBL" id="JAKKPZ010000074">
    <property type="protein sequence ID" value="KAI1703964.1"/>
    <property type="molecule type" value="Genomic_DNA"/>
</dbReference>
<evidence type="ECO:0000256" key="6">
    <source>
        <dbReference type="SAM" id="MobiDB-lite"/>
    </source>
</evidence>
<sequence>MDTQNISRRGVKHRRSNSPAEQNELLVRKKVDIPDDTWLEALKFLTCPQWSQNRYVCRQIDGIAQRNICRLPKMVLDCASMYYINRDGVLSVNKLDKHAIVSFDAVLQKKQSDQYFKNRGFTLTAPGIPAEIVLLNARAVRLKYKRRYDDNVNVCIHGTVKERIPLSSKEKRFPWFQKPEHEGAFSELMKIRKPVLYYAQFNPALNPSSWDYLAQFLKFIYHPTSYAKTSESFGLITDFLLDPFGAKQCASEMVTIQPIGTTAFLKILIKKFLKIALVEDGIPTIEFRWNRHHELPALIGPNLIHKEVDSEGAEALHVISNGPNRFPLLSVISVGMPVITCQVTIKAKADDSPKYTGSHIPSRGRSGVNNMLLDGTLSLLTKISTDACGEFLDTQQPLIERMTEEKYDVAFAEFINRCQFGIFHKIGVQTKLATSTFMVDSYQVSHFGLQPMSSYVPNLWAPSINAPYMGFYERARNLFMNIYQFKLIWWQIPKTEQDHFTRVYGPNFPSINEILKNVSLAFFNTNEFLDLPKPISNKIVYIGGVVEGKAKNLTQDFRQIIDKSKKGVVLFSFGSLADTKLLDPKIKEAFFKSFASFPEYEFIWKLELTANESRMQSIASNVHLFDWFDQRSILAHPKTAAFISHCGMNSLNEGARAGVPLIGIPLFSDQLYDAAAMKHKNFGVYVDILQAHKQEVITSALDQVLNNPSYRHNAKLIQKKLNNAPFRVDVEPLTEVPSEQLTFLDERNQNIKTRIEYLNLAQQRDLNELQLPSPAEIGFFAYYSLDVIGISILSLILFASVVFYFVGHIDNYQKRLIQALFLLTHQRAFPVIICVCPNGLDMTKNIGERMKDSLKIMNHPEKFKSVQVQAYTDSR</sequence>
<dbReference type="PROSITE" id="PS00375">
    <property type="entry name" value="UDPGT"/>
    <property type="match status" value="1"/>
</dbReference>
<dbReference type="PANTHER" id="PTHR48043:SF145">
    <property type="entry name" value="FI06409P-RELATED"/>
    <property type="match status" value="1"/>
</dbReference>
<keyword evidence="7" id="KW-0472">Membrane</keyword>
<dbReference type="InterPro" id="IPR035595">
    <property type="entry name" value="UDP_glycos_trans_CS"/>
</dbReference>
<evidence type="ECO:0000256" key="7">
    <source>
        <dbReference type="SAM" id="Phobius"/>
    </source>
</evidence>
<evidence type="ECO:0000256" key="2">
    <source>
        <dbReference type="ARBA" id="ARBA00012544"/>
    </source>
</evidence>
<dbReference type="FunFam" id="3.40.50.2000:FF:000021">
    <property type="entry name" value="UDP-glucuronosyltransferase"/>
    <property type="match status" value="1"/>
</dbReference>
<dbReference type="AlphaFoldDB" id="A0AAD4MSI7"/>
<dbReference type="PANTHER" id="PTHR48043">
    <property type="entry name" value="EG:EG0003.4 PROTEIN-RELATED"/>
    <property type="match status" value="1"/>
</dbReference>
<reference evidence="8" key="1">
    <citation type="submission" date="2022-01" db="EMBL/GenBank/DDBJ databases">
        <title>Genome Sequence Resource for Two Populations of Ditylenchus destructor, the Migratory Endoparasitic Phytonematode.</title>
        <authorList>
            <person name="Zhang H."/>
            <person name="Lin R."/>
            <person name="Xie B."/>
        </authorList>
    </citation>
    <scope>NUCLEOTIDE SEQUENCE</scope>
    <source>
        <strain evidence="8">BazhouSP</strain>
    </source>
</reference>
<evidence type="ECO:0000313" key="9">
    <source>
        <dbReference type="Proteomes" id="UP001201812"/>
    </source>
</evidence>
<keyword evidence="4 8" id="KW-0808">Transferase</keyword>
<dbReference type="SUPFAM" id="SSF53756">
    <property type="entry name" value="UDP-Glycosyltransferase/glycogen phosphorylase"/>
    <property type="match status" value="1"/>
</dbReference>
<evidence type="ECO:0000256" key="5">
    <source>
        <dbReference type="ARBA" id="ARBA00047475"/>
    </source>
</evidence>
<dbReference type="EC" id="2.4.1.17" evidence="2"/>
<evidence type="ECO:0000256" key="3">
    <source>
        <dbReference type="ARBA" id="ARBA00022676"/>
    </source>
</evidence>
<feature type="region of interest" description="Disordered" evidence="6">
    <location>
        <begin position="1"/>
        <end position="21"/>
    </location>
</feature>
<evidence type="ECO:0000256" key="1">
    <source>
        <dbReference type="ARBA" id="ARBA00009995"/>
    </source>
</evidence>
<name>A0AAD4MSI7_9BILA</name>
<keyword evidence="9" id="KW-1185">Reference proteome</keyword>
<evidence type="ECO:0000313" key="8">
    <source>
        <dbReference type="EMBL" id="KAI1703964.1"/>
    </source>
</evidence>
<feature type="transmembrane region" description="Helical" evidence="7">
    <location>
        <begin position="780"/>
        <end position="806"/>
    </location>
</feature>
<comment type="caution">
    <text evidence="8">The sequence shown here is derived from an EMBL/GenBank/DDBJ whole genome shotgun (WGS) entry which is preliminary data.</text>
</comment>
<accession>A0AAD4MSI7</accession>
<organism evidence="8 9">
    <name type="scientific">Ditylenchus destructor</name>
    <dbReference type="NCBI Taxonomy" id="166010"/>
    <lineage>
        <taxon>Eukaryota</taxon>
        <taxon>Metazoa</taxon>
        <taxon>Ecdysozoa</taxon>
        <taxon>Nematoda</taxon>
        <taxon>Chromadorea</taxon>
        <taxon>Rhabditida</taxon>
        <taxon>Tylenchina</taxon>
        <taxon>Tylenchomorpha</taxon>
        <taxon>Sphaerularioidea</taxon>
        <taxon>Anguinidae</taxon>
        <taxon>Anguininae</taxon>
        <taxon>Ditylenchus</taxon>
    </lineage>
</organism>
<dbReference type="GO" id="GO:0015020">
    <property type="term" value="F:glucuronosyltransferase activity"/>
    <property type="evidence" value="ECO:0007669"/>
    <property type="project" value="UniProtKB-EC"/>
</dbReference>
<comment type="catalytic activity">
    <reaction evidence="5">
        <text>glucuronate acceptor + UDP-alpha-D-glucuronate = acceptor beta-D-glucuronoside + UDP + H(+)</text>
        <dbReference type="Rhea" id="RHEA:21032"/>
        <dbReference type="ChEBI" id="CHEBI:15378"/>
        <dbReference type="ChEBI" id="CHEBI:58052"/>
        <dbReference type="ChEBI" id="CHEBI:58223"/>
        <dbReference type="ChEBI" id="CHEBI:132367"/>
        <dbReference type="ChEBI" id="CHEBI:132368"/>
        <dbReference type="EC" id="2.4.1.17"/>
    </reaction>
</comment>
<keyword evidence="3" id="KW-0328">Glycosyltransferase</keyword>